<comment type="caution">
    <text evidence="1">The sequence shown here is derived from an EMBL/GenBank/DDBJ whole genome shotgun (WGS) entry which is preliminary data.</text>
</comment>
<dbReference type="NCBIfam" id="TIGR03187">
    <property type="entry name" value="DGQHR"/>
    <property type="match status" value="1"/>
</dbReference>
<dbReference type="RefSeq" id="WP_103161855.1">
    <property type="nucleotide sequence ID" value="NZ_MTAL01000001.1"/>
</dbReference>
<dbReference type="InterPro" id="IPR017601">
    <property type="entry name" value="DGQHR-contain_dom"/>
</dbReference>
<organism evidence="1 2">
    <name type="scientific">Pectobacterium odoriferum</name>
    <dbReference type="NCBI Taxonomy" id="78398"/>
    <lineage>
        <taxon>Bacteria</taxon>
        <taxon>Pseudomonadati</taxon>
        <taxon>Pseudomonadota</taxon>
        <taxon>Gammaproteobacteria</taxon>
        <taxon>Enterobacterales</taxon>
        <taxon>Pectobacteriaceae</taxon>
        <taxon>Pectobacterium</taxon>
    </lineage>
</organism>
<protein>
    <recommendedName>
        <fullName evidence="3">DGQHR domain-containing protein</fullName>
    </recommendedName>
</protein>
<evidence type="ECO:0000313" key="2">
    <source>
        <dbReference type="Proteomes" id="UP000237274"/>
    </source>
</evidence>
<evidence type="ECO:0000313" key="1">
    <source>
        <dbReference type="EMBL" id="POE28931.1"/>
    </source>
</evidence>
<reference evidence="1 2" key="1">
    <citation type="submission" date="2017-01" db="EMBL/GenBank/DDBJ databases">
        <title>Comparative Genomics of 38 Pectobacterium strains comprising three species revealed the characteristics of Pectobacterium carotovorum.</title>
        <authorList>
            <person name="Xie H."/>
            <person name="Ma Y."/>
            <person name="Li X."/>
        </authorList>
    </citation>
    <scope>NUCLEOTIDE SEQUENCE [LARGE SCALE GENOMIC DNA]</scope>
    <source>
        <strain evidence="1 2">Q142</strain>
    </source>
</reference>
<accession>A0ABD6VW51</accession>
<dbReference type="AlphaFoldDB" id="A0ABD6VW51"/>
<evidence type="ECO:0008006" key="3">
    <source>
        <dbReference type="Google" id="ProtNLM"/>
    </source>
</evidence>
<proteinExistence type="predicted"/>
<dbReference type="InterPro" id="IPR017642">
    <property type="entry name" value="DNA_S_mod_DndB"/>
</dbReference>
<dbReference type="Pfam" id="PF14072">
    <property type="entry name" value="DndB"/>
    <property type="match status" value="1"/>
</dbReference>
<dbReference type="EMBL" id="MTAO01000001">
    <property type="protein sequence ID" value="POE28931.1"/>
    <property type="molecule type" value="Genomic_DNA"/>
</dbReference>
<dbReference type="CDD" id="cd16413">
    <property type="entry name" value="DGQHR_domain"/>
    <property type="match status" value="1"/>
</dbReference>
<dbReference type="Proteomes" id="UP000237274">
    <property type="component" value="Unassembled WGS sequence"/>
</dbReference>
<sequence length="390" mass="44327">MNIIKNKYLKVSQPIGEFYCCVMKAKDLYKISYSDVRRMEEEQDNDGFESYLGIQRELNSSRVSKISDYIKSVDATFPNSIIVAIDSKFISLNGGELSISYGEIYKGKIAKILDGQHRLAGFEGTDFCFTSQNNEKVDFEVLVTIFVEADLHTQSQVFTMVNQNQTKVNKSLVYDLESLALARNPTKTAHQIAVLLNSKSGSPFYKRIKRLGVKTPGVTTELITQAAFVDNLVKWTISKQPGLDRDILLGRKKNFIGLKNKNLPDNNNESFRKLPFRKSFIDREDSAIAMNIYRFFLAVDAKWPESWSSDNKISVLNKTVGFIALIRVLRDIYNKFVDDGVINYGDVIDKKQYAKVLSDVDIDENFFSGIDAVSKNSVFIYKKIMGYINV</sequence>
<gene>
    <name evidence="1" type="ORF">BV926_01030</name>
</gene>
<name>A0ABD6VW51_9GAMM</name>